<feature type="compositionally biased region" description="Basic and acidic residues" evidence="1">
    <location>
        <begin position="396"/>
        <end position="409"/>
    </location>
</feature>
<proteinExistence type="predicted"/>
<protein>
    <submittedName>
        <fullName evidence="2">Uncharacterized protein</fullName>
    </submittedName>
</protein>
<feature type="region of interest" description="Disordered" evidence="1">
    <location>
        <begin position="207"/>
        <end position="231"/>
    </location>
</feature>
<organism evidence="2">
    <name type="scientific">Chromera velia CCMP2878</name>
    <dbReference type="NCBI Taxonomy" id="1169474"/>
    <lineage>
        <taxon>Eukaryota</taxon>
        <taxon>Sar</taxon>
        <taxon>Alveolata</taxon>
        <taxon>Colpodellida</taxon>
        <taxon>Chromeraceae</taxon>
        <taxon>Chromera</taxon>
    </lineage>
</organism>
<feature type="compositionally biased region" description="Acidic residues" evidence="1">
    <location>
        <begin position="323"/>
        <end position="343"/>
    </location>
</feature>
<evidence type="ECO:0000313" key="2">
    <source>
        <dbReference type="EMBL" id="CEM45077.1"/>
    </source>
</evidence>
<name>A0A0G4HLS6_9ALVE</name>
<feature type="region of interest" description="Disordered" evidence="1">
    <location>
        <begin position="312"/>
        <end position="364"/>
    </location>
</feature>
<dbReference type="AlphaFoldDB" id="A0A0G4HLS6"/>
<dbReference type="EMBL" id="CDMZ01003094">
    <property type="protein sequence ID" value="CEM45077.1"/>
    <property type="molecule type" value="Genomic_DNA"/>
</dbReference>
<feature type="compositionally biased region" description="Basic and acidic residues" evidence="1">
    <location>
        <begin position="207"/>
        <end position="227"/>
    </location>
</feature>
<accession>A0A0G4HLS6</accession>
<reference evidence="2" key="1">
    <citation type="submission" date="2014-11" db="EMBL/GenBank/DDBJ databases">
        <authorList>
            <person name="Otto D Thomas"/>
            <person name="Naeem Raeece"/>
        </authorList>
    </citation>
    <scope>NUCLEOTIDE SEQUENCE</scope>
</reference>
<feature type="compositionally biased region" description="Low complexity" evidence="1">
    <location>
        <begin position="351"/>
        <end position="364"/>
    </location>
</feature>
<gene>
    <name evidence="2" type="ORF">Cvel_28874</name>
</gene>
<evidence type="ECO:0000256" key="1">
    <source>
        <dbReference type="SAM" id="MobiDB-lite"/>
    </source>
</evidence>
<feature type="region of interest" description="Disordered" evidence="1">
    <location>
        <begin position="396"/>
        <end position="416"/>
    </location>
</feature>
<dbReference type="VEuPathDB" id="CryptoDB:Cvel_28874"/>
<sequence length="516" mass="58882">MCSVVLASRLAESCPLRCSFSSMSARQRMPVRGKEEHPERLIQLYTQLEESGTWTEQKVRQIAHRVVERKSNMSLRQLGLFFEFFQTFRFVDLEVYRELGSQAVEKFQTEWLHRNRPASSVARLALIRYLQPVIETHVRHSVPLPSGISEALCRAVVDESAQLSLAEAKSLLQICSELREEDLDETPSCPQFFSQVLRRAEKIVQDRRARQRKEEENRKGQGVRKGEDDEDSSRHFLAISFSMGTLMRTSRRIRSTEEGRVALCALRLCFEELSAVMSPLWKGTKGADWEADLGAAVVGAIRLSSSAAHLSLQMEEDPRVSFEGEEEETEDPLSEEEDHEGEGESPQLSLSDSSPYSQGASSSASSFRRLSQSFDVLADELRQKFSSALQEACEKTEQRITRRRQEQKQGSKNSRQMATWHPLYNTALRLLDVFGISTKVDAQIWEEWRVQLLRFGHSLPPRSLRRILRMAVTRETSTIHRGHSLIVSLEAVIAKAEALSKREQLQRGFNSRNKVL</sequence>